<feature type="compositionally biased region" description="Basic and acidic residues" evidence="1">
    <location>
        <begin position="50"/>
        <end position="63"/>
    </location>
</feature>
<evidence type="ECO:0000256" key="1">
    <source>
        <dbReference type="SAM" id="MobiDB-lite"/>
    </source>
</evidence>
<accession>A0ABW4Q0S4</accession>
<dbReference type="EMBL" id="JBHUFL010000002">
    <property type="protein sequence ID" value="MFD1835306.1"/>
    <property type="molecule type" value="Genomic_DNA"/>
</dbReference>
<dbReference type="Pfam" id="PF14013">
    <property type="entry name" value="MT0933_antitox"/>
    <property type="match status" value="1"/>
</dbReference>
<feature type="compositionally biased region" description="Low complexity" evidence="1">
    <location>
        <begin position="38"/>
        <end position="49"/>
    </location>
</feature>
<protein>
    <submittedName>
        <fullName evidence="2">Antitoxin</fullName>
    </submittedName>
</protein>
<reference evidence="3" key="1">
    <citation type="journal article" date="2019" name="Int. J. Syst. Evol. Microbiol.">
        <title>The Global Catalogue of Microorganisms (GCM) 10K type strain sequencing project: providing services to taxonomists for standard genome sequencing and annotation.</title>
        <authorList>
            <consortium name="The Broad Institute Genomics Platform"/>
            <consortium name="The Broad Institute Genome Sequencing Center for Infectious Disease"/>
            <person name="Wu L."/>
            <person name="Ma J."/>
        </authorList>
    </citation>
    <scope>NUCLEOTIDE SEQUENCE [LARGE SCALE GENOMIC DNA]</scope>
    <source>
        <strain evidence="3">JCM 11650</strain>
    </source>
</reference>
<evidence type="ECO:0000313" key="2">
    <source>
        <dbReference type="EMBL" id="MFD1835306.1"/>
    </source>
</evidence>
<dbReference type="RefSeq" id="WP_343904418.1">
    <property type="nucleotide sequence ID" value="NZ_BAAAIS010000002.1"/>
</dbReference>
<sequence length="63" mass="6487">MGFDDALNKAKDVAGENSEQVEQGIDGASDQIKESTPDQVDGGVDQAGDAARDHLGLGGDENK</sequence>
<feature type="region of interest" description="Disordered" evidence="1">
    <location>
        <begin position="1"/>
        <end position="63"/>
    </location>
</feature>
<organism evidence="2 3">
    <name type="scientific">Brachybacterium rhamnosum</name>
    <dbReference type="NCBI Taxonomy" id="173361"/>
    <lineage>
        <taxon>Bacteria</taxon>
        <taxon>Bacillati</taxon>
        <taxon>Actinomycetota</taxon>
        <taxon>Actinomycetes</taxon>
        <taxon>Micrococcales</taxon>
        <taxon>Dermabacteraceae</taxon>
        <taxon>Brachybacterium</taxon>
    </lineage>
</organism>
<proteinExistence type="predicted"/>
<feature type="compositionally biased region" description="Basic and acidic residues" evidence="1">
    <location>
        <begin position="1"/>
        <end position="14"/>
    </location>
</feature>
<evidence type="ECO:0000313" key="3">
    <source>
        <dbReference type="Proteomes" id="UP001597280"/>
    </source>
</evidence>
<keyword evidence="3" id="KW-1185">Reference proteome</keyword>
<name>A0ABW4Q0S4_9MICO</name>
<dbReference type="Proteomes" id="UP001597280">
    <property type="component" value="Unassembled WGS sequence"/>
</dbReference>
<comment type="caution">
    <text evidence="2">The sequence shown here is derived from an EMBL/GenBank/DDBJ whole genome shotgun (WGS) entry which is preliminary data.</text>
</comment>
<gene>
    <name evidence="2" type="ORF">ACFSDA_09500</name>
</gene>
<dbReference type="InterPro" id="IPR028037">
    <property type="entry name" value="Antitoxin_Rv0909/MT0933"/>
</dbReference>